<dbReference type="EMBL" id="JAGKTC010000002">
    <property type="protein sequence ID" value="MBP3984633.1"/>
    <property type="molecule type" value="Genomic_DNA"/>
</dbReference>
<reference evidence="2" key="2">
    <citation type="submission" date="2021-03" db="EMBL/GenBank/DDBJ databases">
        <authorList>
            <person name="Cao W."/>
        </authorList>
    </citation>
    <scope>NUCLEOTIDE SEQUENCE</scope>
    <source>
        <strain evidence="2">110414</strain>
    </source>
</reference>
<dbReference type="SUPFAM" id="SSF81901">
    <property type="entry name" value="HCP-like"/>
    <property type="match status" value="1"/>
</dbReference>
<dbReference type="Proteomes" id="UP000673447">
    <property type="component" value="Unassembled WGS sequence"/>
</dbReference>
<accession>A0A941AWX1</accession>
<feature type="chain" id="PRO_5036907501" evidence="1">
    <location>
        <begin position="21"/>
        <end position="234"/>
    </location>
</feature>
<dbReference type="SMART" id="SM00671">
    <property type="entry name" value="SEL1"/>
    <property type="match status" value="1"/>
</dbReference>
<dbReference type="InterPro" id="IPR006597">
    <property type="entry name" value="Sel1-like"/>
</dbReference>
<proteinExistence type="predicted"/>
<reference evidence="2" key="1">
    <citation type="journal article" date="2016" name="Int. J. Syst. Evol. Microbiol.">
        <title>Pseudoxanthomonas helianthi sp. nov., isolated from roots of Jerusalem artichoke (Helianthus tuberosus).</title>
        <authorList>
            <person name="Kittiwongwattana C."/>
            <person name="Thawai C."/>
        </authorList>
    </citation>
    <scope>NUCLEOTIDE SEQUENCE</scope>
    <source>
        <strain evidence="2">110414</strain>
    </source>
</reference>
<keyword evidence="1" id="KW-0732">Signal</keyword>
<evidence type="ECO:0000256" key="1">
    <source>
        <dbReference type="SAM" id="SignalP"/>
    </source>
</evidence>
<sequence>MNRKSHLIPFLLLTAGVANIDSYAQSPSSNAGKLLANEECNGATYQFLPGDFNYCVARKMWGRGNYKGAEELLLLAAGWGSKPAQHLLGIAYFNGDGLAKNRPAGLAWLGLAAERGNPTYLGVLKGAYAVASTDERQQGNILYAGLLQHYRDDVAARRAERRFNREVRALAGNPVFNPGICLVGITAFVRDSDGNAQCPPAEQSVKALNQLAEPYFEGWKDRVQVGPMQQVGKP</sequence>
<gene>
    <name evidence="2" type="ORF">J5837_09405</name>
</gene>
<keyword evidence="3" id="KW-1185">Reference proteome</keyword>
<feature type="signal peptide" evidence="1">
    <location>
        <begin position="1"/>
        <end position="20"/>
    </location>
</feature>
<dbReference type="InterPro" id="IPR011990">
    <property type="entry name" value="TPR-like_helical_dom_sf"/>
</dbReference>
<dbReference type="RefSeq" id="WP_210536500.1">
    <property type="nucleotide sequence ID" value="NZ_JAGKTC010000002.1"/>
</dbReference>
<organism evidence="2 3">
    <name type="scientific">Pseudoxanthomonas helianthi</name>
    <dbReference type="NCBI Taxonomy" id="1453541"/>
    <lineage>
        <taxon>Bacteria</taxon>
        <taxon>Pseudomonadati</taxon>
        <taxon>Pseudomonadota</taxon>
        <taxon>Gammaproteobacteria</taxon>
        <taxon>Lysobacterales</taxon>
        <taxon>Lysobacteraceae</taxon>
        <taxon>Pseudoxanthomonas</taxon>
    </lineage>
</organism>
<evidence type="ECO:0000313" key="2">
    <source>
        <dbReference type="EMBL" id="MBP3984633.1"/>
    </source>
</evidence>
<protein>
    <submittedName>
        <fullName evidence="2">Sel1 repeat family protein</fullName>
    </submittedName>
</protein>
<dbReference type="AlphaFoldDB" id="A0A941AWX1"/>
<dbReference type="Gene3D" id="1.25.40.10">
    <property type="entry name" value="Tetratricopeptide repeat domain"/>
    <property type="match status" value="1"/>
</dbReference>
<comment type="caution">
    <text evidence="2">The sequence shown here is derived from an EMBL/GenBank/DDBJ whole genome shotgun (WGS) entry which is preliminary data.</text>
</comment>
<name>A0A941AWX1_9GAMM</name>
<evidence type="ECO:0000313" key="3">
    <source>
        <dbReference type="Proteomes" id="UP000673447"/>
    </source>
</evidence>